<dbReference type="Gene3D" id="1.10.3290.10">
    <property type="entry name" value="Fido-like domain"/>
    <property type="match status" value="1"/>
</dbReference>
<dbReference type="PROSITE" id="PS51459">
    <property type="entry name" value="FIDO"/>
    <property type="match status" value="1"/>
</dbReference>
<dbReference type="SUPFAM" id="SSF46785">
    <property type="entry name" value="Winged helix' DNA-binding domain"/>
    <property type="match status" value="1"/>
</dbReference>
<gene>
    <name evidence="11" type="ORF">GMD42_02325</name>
</gene>
<dbReference type="Pfam" id="PF02661">
    <property type="entry name" value="Fic"/>
    <property type="match status" value="1"/>
</dbReference>
<dbReference type="AlphaFoldDB" id="A0A6I3S2H9"/>
<evidence type="ECO:0000256" key="7">
    <source>
        <dbReference type="ARBA" id="ARBA00022989"/>
    </source>
</evidence>
<dbReference type="GeneID" id="43348334"/>
<dbReference type="Gene3D" id="1.10.10.10">
    <property type="entry name" value="Winged helix-like DNA-binding domain superfamily/Winged helix DNA-binding domain"/>
    <property type="match status" value="1"/>
</dbReference>
<feature type="site" description="Important for autoinhibition of adenylyltransferase activity" evidence="10">
    <location>
        <position position="178"/>
    </location>
</feature>
<proteinExistence type="predicted"/>
<evidence type="ECO:0000313" key="11">
    <source>
        <dbReference type="EMBL" id="MTU42474.1"/>
    </source>
</evidence>
<accession>A0A6I3S2H9</accession>
<dbReference type="PANTHER" id="PTHR13504:SF34">
    <property type="entry name" value="PROTEIN ADENYLYLTRANSFERASE FICD"/>
    <property type="match status" value="1"/>
</dbReference>
<reference evidence="11 12" key="1">
    <citation type="journal article" date="2019" name="Nat. Med.">
        <title>A library of human gut bacterial isolates paired with longitudinal multiomics data enables mechanistic microbiome research.</title>
        <authorList>
            <person name="Poyet M."/>
            <person name="Groussin M."/>
            <person name="Gibbons S.M."/>
            <person name="Avila-Pacheco J."/>
            <person name="Jiang X."/>
            <person name="Kearney S.M."/>
            <person name="Perrotta A.R."/>
            <person name="Berdy B."/>
            <person name="Zhao S."/>
            <person name="Lieberman T.D."/>
            <person name="Swanson P.K."/>
            <person name="Smith M."/>
            <person name="Roesemann S."/>
            <person name="Alexander J.E."/>
            <person name="Rich S.A."/>
            <person name="Livny J."/>
            <person name="Vlamakis H."/>
            <person name="Clish C."/>
            <person name="Bullock K."/>
            <person name="Deik A."/>
            <person name="Scott J."/>
            <person name="Pierce K.A."/>
            <person name="Xavier R.J."/>
            <person name="Alm E.J."/>
        </authorList>
    </citation>
    <scope>NUCLEOTIDE SEQUENCE [LARGE SCALE GENOMIC DNA]</scope>
    <source>
        <strain evidence="11 12">BIOML-A2</strain>
    </source>
</reference>
<dbReference type="GO" id="GO:0016020">
    <property type="term" value="C:membrane"/>
    <property type="evidence" value="ECO:0007669"/>
    <property type="project" value="UniProtKB-SubCell"/>
</dbReference>
<dbReference type="PANTHER" id="PTHR13504">
    <property type="entry name" value="FIDO DOMAIN-CONTAINING PROTEIN DDB_G0283145"/>
    <property type="match status" value="1"/>
</dbReference>
<comment type="caution">
    <text evidence="11">The sequence shown here is derived from an EMBL/GenBank/DDBJ whole genome shotgun (WGS) entry which is preliminary data.</text>
</comment>
<evidence type="ECO:0000256" key="5">
    <source>
        <dbReference type="ARBA" id="ARBA00022803"/>
    </source>
</evidence>
<keyword evidence="8" id="KW-0472">Membrane</keyword>
<keyword evidence="3" id="KW-0677">Repeat</keyword>
<evidence type="ECO:0000256" key="8">
    <source>
        <dbReference type="ARBA" id="ARBA00023136"/>
    </source>
</evidence>
<dbReference type="Pfam" id="PF21517">
    <property type="entry name" value="HTH_Tnp_Tc3_2_like"/>
    <property type="match status" value="1"/>
</dbReference>
<evidence type="ECO:0000256" key="4">
    <source>
        <dbReference type="ARBA" id="ARBA00022741"/>
    </source>
</evidence>
<keyword evidence="2" id="KW-0812">Transmembrane</keyword>
<dbReference type="InterPro" id="IPR036388">
    <property type="entry name" value="WH-like_DNA-bd_sf"/>
</dbReference>
<dbReference type="EMBL" id="WNCL01000004">
    <property type="protein sequence ID" value="MTU42474.1"/>
    <property type="molecule type" value="Genomic_DNA"/>
</dbReference>
<evidence type="ECO:0000256" key="10">
    <source>
        <dbReference type="PIRSR" id="PIRSR640198-3"/>
    </source>
</evidence>
<evidence type="ECO:0000256" key="1">
    <source>
        <dbReference type="ARBA" id="ARBA00004167"/>
    </source>
</evidence>
<dbReference type="InterPro" id="IPR011991">
    <property type="entry name" value="ArsR-like_HTH"/>
</dbReference>
<dbReference type="InterPro" id="IPR048703">
    <property type="entry name" value="Tnp_Tc3-like_HTH"/>
</dbReference>
<dbReference type="RefSeq" id="WP_155165840.1">
    <property type="nucleotide sequence ID" value="NZ_CATXDL010000002.1"/>
</dbReference>
<keyword evidence="7" id="KW-1133">Transmembrane helix</keyword>
<dbReference type="CDD" id="cd00090">
    <property type="entry name" value="HTH_ARSR"/>
    <property type="match status" value="1"/>
</dbReference>
<dbReference type="InterPro" id="IPR036597">
    <property type="entry name" value="Fido-like_dom_sf"/>
</dbReference>
<keyword evidence="4 9" id="KW-0547">Nucleotide-binding</keyword>
<comment type="subcellular location">
    <subcellularLocation>
        <location evidence="1">Membrane</location>
        <topology evidence="1">Single-pass membrane protein</topology>
    </subcellularLocation>
</comment>
<dbReference type="InterPro" id="IPR036390">
    <property type="entry name" value="WH_DNA-bd_sf"/>
</dbReference>
<evidence type="ECO:0000256" key="6">
    <source>
        <dbReference type="ARBA" id="ARBA00022840"/>
    </source>
</evidence>
<dbReference type="InterPro" id="IPR003812">
    <property type="entry name" value="Fido"/>
</dbReference>
<feature type="binding site" evidence="9">
    <location>
        <begin position="307"/>
        <end position="314"/>
    </location>
    <ligand>
        <name>ATP</name>
        <dbReference type="ChEBI" id="CHEBI:30616"/>
    </ligand>
</feature>
<evidence type="ECO:0000256" key="2">
    <source>
        <dbReference type="ARBA" id="ARBA00022692"/>
    </source>
</evidence>
<evidence type="ECO:0000256" key="3">
    <source>
        <dbReference type="ARBA" id="ARBA00022737"/>
    </source>
</evidence>
<sequence>MFQNHVLIVPFLLKIERKTSCFGTKMSALREKESEILTSLSNSPKSLSELAEELGAGFSKTTVHRIVTSLAKDGRIVASGSGRSAKYEITSVGRLFNPITPEEYFRKEQDDRQALTSFNHELFETLLNHDLFSQEEMERLTERQGEFEERRKGLSPILRRKEKERFAIDLSWKSSQIEGNTYTLLQTESLFKEGKHTKGNTKAEAVMLLNHQAALDYVLNKPDYFRELTVQKILEIHRFLTKGLGIPNKIRAGRVGITGTNYKPLAKANQIQKALQDLCDLINSKRNVLEKAFIALLLIAYIQPFEDGNKRTARIICNALLLPNKYCPISFRTVEPEDYRYATLLFYEQNSIPSFKKIFMEQLEFSTANYF</sequence>
<evidence type="ECO:0000256" key="9">
    <source>
        <dbReference type="PIRSR" id="PIRSR640198-2"/>
    </source>
</evidence>
<evidence type="ECO:0000313" key="12">
    <source>
        <dbReference type="Proteomes" id="UP000462362"/>
    </source>
</evidence>
<dbReference type="GO" id="GO:0006355">
    <property type="term" value="P:regulation of DNA-templated transcription"/>
    <property type="evidence" value="ECO:0007669"/>
    <property type="project" value="UniProtKB-ARBA"/>
</dbReference>
<organism evidence="11 12">
    <name type="scientific">Parasutterella excrementihominis</name>
    <dbReference type="NCBI Taxonomy" id="487175"/>
    <lineage>
        <taxon>Bacteria</taxon>
        <taxon>Pseudomonadati</taxon>
        <taxon>Pseudomonadota</taxon>
        <taxon>Betaproteobacteria</taxon>
        <taxon>Burkholderiales</taxon>
        <taxon>Sutterellaceae</taxon>
        <taxon>Parasutterella</taxon>
    </lineage>
</organism>
<dbReference type="Proteomes" id="UP000462362">
    <property type="component" value="Unassembled WGS sequence"/>
</dbReference>
<dbReference type="GO" id="GO:0005524">
    <property type="term" value="F:ATP binding"/>
    <property type="evidence" value="ECO:0007669"/>
    <property type="project" value="UniProtKB-KW"/>
</dbReference>
<dbReference type="InterPro" id="IPR040198">
    <property type="entry name" value="Fido_containing"/>
</dbReference>
<keyword evidence="5" id="KW-0802">TPR repeat</keyword>
<protein>
    <submittedName>
        <fullName evidence="11">Cell filamentation protein Fic</fullName>
    </submittedName>
</protein>
<dbReference type="SUPFAM" id="SSF140931">
    <property type="entry name" value="Fic-like"/>
    <property type="match status" value="1"/>
</dbReference>
<keyword evidence="6 9" id="KW-0067">ATP-binding</keyword>
<name>A0A6I3S2H9_9BURK</name>